<gene>
    <name evidence="2" type="primary">KNAG0I02630</name>
    <name evidence="2" type="ordered locus">KNAG_0I02630</name>
</gene>
<dbReference type="OMA" id="FQRDLWE"/>
<evidence type="ECO:0000313" key="2">
    <source>
        <dbReference type="EMBL" id="CCK72048.1"/>
    </source>
</evidence>
<name>J7RQI9_HUIN7</name>
<dbReference type="STRING" id="1071383.J7RQI9"/>
<reference evidence="2 3" key="1">
    <citation type="journal article" date="2011" name="Proc. Natl. Acad. Sci. U.S.A.">
        <title>Evolutionary erosion of yeast sex chromosomes by mating-type switching accidents.</title>
        <authorList>
            <person name="Gordon J.L."/>
            <person name="Armisen D."/>
            <person name="Proux-Wera E."/>
            <person name="Oheigeartaigh S.S."/>
            <person name="Byrne K.P."/>
            <person name="Wolfe K.H."/>
        </authorList>
    </citation>
    <scope>NUCLEOTIDE SEQUENCE [LARGE SCALE GENOMIC DNA]</scope>
    <source>
        <strain evidence="3">ATCC MYA-139 / BCRC 22969 / CBS 8797 / CCRC 22969 / KCTC 17520 / NBRC 10181 / NCYC 3082</strain>
    </source>
</reference>
<dbReference type="PANTHER" id="PTHR31126:SF70">
    <property type="entry name" value="PROTEIN OCA4"/>
    <property type="match status" value="1"/>
</dbReference>
<feature type="region of interest" description="Disordered" evidence="1">
    <location>
        <begin position="73"/>
        <end position="127"/>
    </location>
</feature>
<dbReference type="Gene3D" id="3.90.190.10">
    <property type="entry name" value="Protein tyrosine phosphatase superfamily"/>
    <property type="match status" value="1"/>
</dbReference>
<dbReference type="PANTHER" id="PTHR31126">
    <property type="entry name" value="TYROSINE-PROTEIN PHOSPHATASE"/>
    <property type="match status" value="1"/>
</dbReference>
<dbReference type="Pfam" id="PF03162">
    <property type="entry name" value="Y_phosphatase2"/>
    <property type="match status" value="2"/>
</dbReference>
<dbReference type="CDD" id="cd17662">
    <property type="entry name" value="PFA-DSP_Oca4"/>
    <property type="match status" value="1"/>
</dbReference>
<dbReference type="SUPFAM" id="SSF52799">
    <property type="entry name" value="(Phosphotyrosine protein) phosphatases II"/>
    <property type="match status" value="1"/>
</dbReference>
<dbReference type="eggNOG" id="KOG1572">
    <property type="taxonomic scope" value="Eukaryota"/>
</dbReference>
<dbReference type="Proteomes" id="UP000006310">
    <property type="component" value="Chromosome 9"/>
</dbReference>
<dbReference type="KEGG" id="kng:KNAG_0I02630"/>
<accession>J7RQI9</accession>
<evidence type="ECO:0000256" key="1">
    <source>
        <dbReference type="SAM" id="MobiDB-lite"/>
    </source>
</evidence>
<dbReference type="GeneID" id="34527791"/>
<dbReference type="InterPro" id="IPR029021">
    <property type="entry name" value="Prot-tyrosine_phosphatase-like"/>
</dbReference>
<dbReference type="GO" id="GO:0016791">
    <property type="term" value="F:phosphatase activity"/>
    <property type="evidence" value="ECO:0007669"/>
    <property type="project" value="TreeGrafter"/>
</dbReference>
<protein>
    <recommendedName>
        <fullName evidence="4">Protein OCA4</fullName>
    </recommendedName>
</protein>
<dbReference type="EMBL" id="HE978322">
    <property type="protein sequence ID" value="CCK72048.1"/>
    <property type="molecule type" value="Genomic_DNA"/>
</dbReference>
<dbReference type="InterPro" id="IPR004861">
    <property type="entry name" value="Siw14-like"/>
</dbReference>
<dbReference type="AlphaFoldDB" id="J7RQI9"/>
<sequence length="390" mass="44417">MLVPPANFGIAEEGIYRCSKVETLNLSFIETLSLKSVVYIGGQEPSKFFKEFFNRSSIEWSVIRIADISTAGAPINNDNNPGSNEAEDLHATQKEEKKSSTNITKSTSLAKYPNRNPDSVANEGNRASRNDDLINLNKMGDSTYSLNDRNDLMLIKSSCLKKTFRKLLDCQNYNILLIDKTALIIGILRKIQKWSISSIINEYRLYSGKNRSYFAETFLDLIDIAVEQDQEDIRQALAGKTVRINNTENLAVDPIAEERQRKLSNVIVVSEHDLSDPPQVPHRLLKMVEEAEKNERLNLTNGDLVSSISAGMQRSTSNLGIFGHRYRLAFNGKENGRYNYYKSPNTKADALTLQIPREANLPSWFTYQRDLWEKENVPNVHHFYKEHIFT</sequence>
<reference evidence="3" key="2">
    <citation type="submission" date="2012-08" db="EMBL/GenBank/DDBJ databases">
        <title>Genome sequence of Kazachstania naganishii.</title>
        <authorList>
            <person name="Gordon J.L."/>
            <person name="Armisen D."/>
            <person name="Proux-Wera E."/>
            <person name="OhEigeartaigh S.S."/>
            <person name="Byrne K.P."/>
            <person name="Wolfe K.H."/>
        </authorList>
    </citation>
    <scope>NUCLEOTIDE SEQUENCE [LARGE SCALE GENOMIC DNA]</scope>
    <source>
        <strain evidence="3">ATCC MYA-139 / BCRC 22969 / CBS 8797 / CCRC 22969 / KCTC 17520 / NBRC 10181 / NCYC 3082</strain>
    </source>
</reference>
<feature type="compositionally biased region" description="Basic and acidic residues" evidence="1">
    <location>
        <begin position="87"/>
        <end position="99"/>
    </location>
</feature>
<organism evidence="2 3">
    <name type="scientific">Huiozyma naganishii (strain ATCC MYA-139 / BCRC 22969 / CBS 8797 / KCTC 17520 / NBRC 10181 / NCYC 3082 / Yp74L-3)</name>
    <name type="common">Yeast</name>
    <name type="synonym">Kazachstania naganishii</name>
    <dbReference type="NCBI Taxonomy" id="1071383"/>
    <lineage>
        <taxon>Eukaryota</taxon>
        <taxon>Fungi</taxon>
        <taxon>Dikarya</taxon>
        <taxon>Ascomycota</taxon>
        <taxon>Saccharomycotina</taxon>
        <taxon>Saccharomycetes</taxon>
        <taxon>Saccharomycetales</taxon>
        <taxon>Saccharomycetaceae</taxon>
        <taxon>Huiozyma</taxon>
    </lineage>
</organism>
<evidence type="ECO:0008006" key="4">
    <source>
        <dbReference type="Google" id="ProtNLM"/>
    </source>
</evidence>
<keyword evidence="3" id="KW-1185">Reference proteome</keyword>
<dbReference type="RefSeq" id="XP_022466293.1">
    <property type="nucleotide sequence ID" value="XM_022609948.1"/>
</dbReference>
<evidence type="ECO:0000313" key="3">
    <source>
        <dbReference type="Proteomes" id="UP000006310"/>
    </source>
</evidence>
<dbReference type="OrthoDB" id="6375174at2759"/>
<proteinExistence type="predicted"/>
<dbReference type="HOGENOM" id="CLU_036633_0_0_1"/>